<evidence type="ECO:0000313" key="2">
    <source>
        <dbReference type="EMBL" id="SEH60718.1"/>
    </source>
</evidence>
<evidence type="ECO:0000256" key="1">
    <source>
        <dbReference type="SAM" id="Phobius"/>
    </source>
</evidence>
<dbReference type="Gene3D" id="3.30.700.10">
    <property type="entry name" value="Glycoprotein, Type 4 Pilin"/>
    <property type="match status" value="1"/>
</dbReference>
<dbReference type="PANTHER" id="PTHR30093">
    <property type="entry name" value="GENERAL SECRETION PATHWAY PROTEIN G"/>
    <property type="match status" value="1"/>
</dbReference>
<proteinExistence type="predicted"/>
<feature type="transmembrane region" description="Helical" evidence="1">
    <location>
        <begin position="12"/>
        <end position="33"/>
    </location>
</feature>
<dbReference type="STRING" id="173990.SAMN05660691_00483"/>
<gene>
    <name evidence="2" type="ORF">SAMN05660691_00483</name>
</gene>
<dbReference type="GO" id="GO:0043683">
    <property type="term" value="P:type IV pilus assembly"/>
    <property type="evidence" value="ECO:0007669"/>
    <property type="project" value="InterPro"/>
</dbReference>
<name>A0A1H6JNU2_9GAMM</name>
<keyword evidence="1" id="KW-1133">Transmembrane helix</keyword>
<dbReference type="NCBIfam" id="TIGR02532">
    <property type="entry name" value="IV_pilin_GFxxxE"/>
    <property type="match status" value="1"/>
</dbReference>
<dbReference type="OrthoDB" id="5296638at2"/>
<dbReference type="EMBL" id="FNXF01000001">
    <property type="protein sequence ID" value="SEH60718.1"/>
    <property type="molecule type" value="Genomic_DNA"/>
</dbReference>
<dbReference type="InterPro" id="IPR012902">
    <property type="entry name" value="N_methyl_site"/>
</dbReference>
<dbReference type="SUPFAM" id="SSF54523">
    <property type="entry name" value="Pili subunits"/>
    <property type="match status" value="1"/>
</dbReference>
<keyword evidence="1" id="KW-0472">Membrane</keyword>
<organism evidence="2 3">
    <name type="scientific">Rheinheimera pacifica</name>
    <dbReference type="NCBI Taxonomy" id="173990"/>
    <lineage>
        <taxon>Bacteria</taxon>
        <taxon>Pseudomonadati</taxon>
        <taxon>Pseudomonadota</taxon>
        <taxon>Gammaproteobacteria</taxon>
        <taxon>Chromatiales</taxon>
        <taxon>Chromatiaceae</taxon>
        <taxon>Rheinheimera</taxon>
    </lineage>
</organism>
<sequence length="137" mass="14839">MNITRKQKGVTLIELMVVVAIIGILAAIAYPSYQGYVQRSNRAAAVACLTELSQFMERSYTASFSYEGIDIPALQCVNDIDTRYTFSVSDQAARTYTLNATPIGSQATDECGVLILNQAGRKGANGGFAVADVRQCW</sequence>
<keyword evidence="3" id="KW-1185">Reference proteome</keyword>
<dbReference type="RefSeq" id="WP_092789910.1">
    <property type="nucleotide sequence ID" value="NZ_DASWWU010000001.1"/>
</dbReference>
<dbReference type="InterPro" id="IPR031982">
    <property type="entry name" value="PilE-like"/>
</dbReference>
<dbReference type="Proteomes" id="UP000199371">
    <property type="component" value="Unassembled WGS sequence"/>
</dbReference>
<dbReference type="AlphaFoldDB" id="A0A1H6JNU2"/>
<accession>A0A1H6JNU2</accession>
<dbReference type="Pfam" id="PF07963">
    <property type="entry name" value="N_methyl"/>
    <property type="match status" value="1"/>
</dbReference>
<keyword evidence="1" id="KW-0812">Transmembrane</keyword>
<dbReference type="PROSITE" id="PS00409">
    <property type="entry name" value="PROKAR_NTER_METHYL"/>
    <property type="match status" value="1"/>
</dbReference>
<dbReference type="Pfam" id="PF16732">
    <property type="entry name" value="ComP_DUS"/>
    <property type="match status" value="1"/>
</dbReference>
<reference evidence="3" key="1">
    <citation type="submission" date="2016-10" db="EMBL/GenBank/DDBJ databases">
        <authorList>
            <person name="Varghese N."/>
            <person name="Submissions S."/>
        </authorList>
    </citation>
    <scope>NUCLEOTIDE SEQUENCE [LARGE SCALE GENOMIC DNA]</scope>
    <source>
        <strain evidence="3">DSM 17616</strain>
    </source>
</reference>
<protein>
    <submittedName>
        <fullName evidence="2">Type IV pilus assembly protein PilE</fullName>
    </submittedName>
</protein>
<dbReference type="PANTHER" id="PTHR30093:SF47">
    <property type="entry name" value="TYPE IV PILUS NON-CORE MINOR PILIN PILE"/>
    <property type="match status" value="1"/>
</dbReference>
<evidence type="ECO:0000313" key="3">
    <source>
        <dbReference type="Proteomes" id="UP000199371"/>
    </source>
</evidence>
<dbReference type="InterPro" id="IPR045584">
    <property type="entry name" value="Pilin-like"/>
</dbReference>